<protein>
    <recommendedName>
        <fullName evidence="2">WASH complex subunit 3</fullName>
    </recommendedName>
    <alternativeName>
        <fullName evidence="4">Coiled-coil domain-containing protein 53</fullName>
    </alternativeName>
</protein>
<dbReference type="OrthoDB" id="268027at2759"/>
<dbReference type="EMBL" id="OV696703">
    <property type="protein sequence ID" value="CAH1250046.1"/>
    <property type="molecule type" value="Genomic_DNA"/>
</dbReference>
<dbReference type="PANTHER" id="PTHR13015:SF0">
    <property type="entry name" value="WASH COMPLEX SUBUNIT 3"/>
    <property type="match status" value="1"/>
</dbReference>
<dbReference type="PANTHER" id="PTHR13015">
    <property type="entry name" value="PROTEIN AD-016-RELATED"/>
    <property type="match status" value="1"/>
</dbReference>
<organism evidence="6 7">
    <name type="scientific">Branchiostoma lanceolatum</name>
    <name type="common">Common lancelet</name>
    <name type="synonym">Amphioxus lanceolatum</name>
    <dbReference type="NCBI Taxonomy" id="7740"/>
    <lineage>
        <taxon>Eukaryota</taxon>
        <taxon>Metazoa</taxon>
        <taxon>Chordata</taxon>
        <taxon>Cephalochordata</taxon>
        <taxon>Leptocardii</taxon>
        <taxon>Amphioxiformes</taxon>
        <taxon>Branchiostomatidae</taxon>
        <taxon>Branchiostoma</taxon>
    </lineage>
</organism>
<feature type="compositionally biased region" description="Low complexity" evidence="5">
    <location>
        <begin position="197"/>
        <end position="206"/>
    </location>
</feature>
<evidence type="ECO:0000256" key="2">
    <source>
        <dbReference type="ARBA" id="ARBA00013578"/>
    </source>
</evidence>
<dbReference type="AlphaFoldDB" id="A0A8K0EEJ2"/>
<evidence type="ECO:0000256" key="4">
    <source>
        <dbReference type="ARBA" id="ARBA00030721"/>
    </source>
</evidence>
<dbReference type="GO" id="GO:0006887">
    <property type="term" value="P:exocytosis"/>
    <property type="evidence" value="ECO:0007669"/>
    <property type="project" value="TreeGrafter"/>
</dbReference>
<dbReference type="Proteomes" id="UP000838412">
    <property type="component" value="Chromosome 18"/>
</dbReference>
<gene>
    <name evidence="6" type="primary">WASHC3</name>
    <name evidence="6" type="ORF">BLAG_LOCUS10920</name>
</gene>
<evidence type="ECO:0000256" key="1">
    <source>
        <dbReference type="ARBA" id="ARBA00006290"/>
    </source>
</evidence>
<proteinExistence type="inferred from homology"/>
<dbReference type="Gene3D" id="1.20.5.110">
    <property type="match status" value="1"/>
</dbReference>
<keyword evidence="3" id="KW-0175">Coiled coil</keyword>
<dbReference type="GO" id="GO:0071203">
    <property type="term" value="C:WASH complex"/>
    <property type="evidence" value="ECO:0007669"/>
    <property type="project" value="InterPro"/>
</dbReference>
<evidence type="ECO:0000313" key="6">
    <source>
        <dbReference type="EMBL" id="CAH1250046.1"/>
    </source>
</evidence>
<name>A0A8K0EEJ2_BRALA</name>
<dbReference type="GO" id="GO:0030041">
    <property type="term" value="P:actin filament polymerization"/>
    <property type="evidence" value="ECO:0007669"/>
    <property type="project" value="TreeGrafter"/>
</dbReference>
<feature type="compositionally biased region" description="Low complexity" evidence="5">
    <location>
        <begin position="180"/>
        <end position="189"/>
    </location>
</feature>
<reference evidence="6" key="1">
    <citation type="submission" date="2022-01" db="EMBL/GenBank/DDBJ databases">
        <authorList>
            <person name="Braso-Vives M."/>
        </authorList>
    </citation>
    <scope>NUCLEOTIDE SEQUENCE</scope>
</reference>
<dbReference type="FunFam" id="1.20.5.110:FF:000025">
    <property type="entry name" value="Putative WASH complex subunit CCDC53"/>
    <property type="match status" value="1"/>
</dbReference>
<sequence>MDADGLPLVGPGVDYTKIGAIHQKRMLAFINHFITHTARFLNRFSCVCEEKLANINLRIQRIETTMNILEAKIASIPGLENITGDSAPPSTAGTTGTAGTATSAAPAASTTSVQQPAEAEAVPVAAPPPPEEAAPAAPTMTVAQDPRYAKFFKMINMGVPVQALKAKVMMEGLDPDLLDTPDAPAPAGAVQEDSDSESASSFSDSD</sequence>
<accession>A0A8K0EEJ2</accession>
<evidence type="ECO:0000256" key="3">
    <source>
        <dbReference type="ARBA" id="ARBA00023054"/>
    </source>
</evidence>
<keyword evidence="7" id="KW-1185">Reference proteome</keyword>
<feature type="region of interest" description="Disordered" evidence="5">
    <location>
        <begin position="174"/>
        <end position="206"/>
    </location>
</feature>
<evidence type="ECO:0000256" key="5">
    <source>
        <dbReference type="SAM" id="MobiDB-lite"/>
    </source>
</evidence>
<feature type="region of interest" description="Disordered" evidence="5">
    <location>
        <begin position="80"/>
        <end position="139"/>
    </location>
</feature>
<dbReference type="Pfam" id="PF10152">
    <property type="entry name" value="CCDC53"/>
    <property type="match status" value="1"/>
</dbReference>
<comment type="similarity">
    <text evidence="1">Belongs to the CCDC53 family.</text>
</comment>
<feature type="compositionally biased region" description="Low complexity" evidence="5">
    <location>
        <begin position="86"/>
        <end position="124"/>
    </location>
</feature>
<dbReference type="InterPro" id="IPR019309">
    <property type="entry name" value="WASHC3"/>
</dbReference>
<evidence type="ECO:0000313" key="7">
    <source>
        <dbReference type="Proteomes" id="UP000838412"/>
    </source>
</evidence>